<keyword evidence="3" id="KW-0813">Transport</keyword>
<evidence type="ECO:0000256" key="3">
    <source>
        <dbReference type="ARBA" id="ARBA00022448"/>
    </source>
</evidence>
<reference evidence="18 19" key="1">
    <citation type="submission" date="2023-03" db="EMBL/GenBank/DDBJ databases">
        <title>High-quality genome of Scylla paramamosain provides insights in environmental adaptation.</title>
        <authorList>
            <person name="Zhang L."/>
        </authorList>
    </citation>
    <scope>NUCLEOTIDE SEQUENCE [LARGE SCALE GENOMIC DNA]</scope>
    <source>
        <strain evidence="18">LZ_2023a</strain>
        <tissue evidence="18">Muscle</tissue>
    </source>
</reference>
<evidence type="ECO:0000256" key="15">
    <source>
        <dbReference type="PROSITE-ProRule" id="PRU01161"/>
    </source>
</evidence>
<dbReference type="InterPro" id="IPR001320">
    <property type="entry name" value="Iontro_rcpt_C"/>
</dbReference>
<evidence type="ECO:0000256" key="16">
    <source>
        <dbReference type="SAM" id="Phobius"/>
    </source>
</evidence>
<evidence type="ECO:0000256" key="11">
    <source>
        <dbReference type="ARBA" id="ARBA00023170"/>
    </source>
</evidence>
<keyword evidence="12" id="KW-0325">Glycoprotein</keyword>
<organism evidence="18 19">
    <name type="scientific">Scylla paramamosain</name>
    <name type="common">Mud crab</name>
    <dbReference type="NCBI Taxonomy" id="85552"/>
    <lineage>
        <taxon>Eukaryota</taxon>
        <taxon>Metazoa</taxon>
        <taxon>Ecdysozoa</taxon>
        <taxon>Arthropoda</taxon>
        <taxon>Crustacea</taxon>
        <taxon>Multicrustacea</taxon>
        <taxon>Malacostraca</taxon>
        <taxon>Eumalacostraca</taxon>
        <taxon>Eucarida</taxon>
        <taxon>Decapoda</taxon>
        <taxon>Pleocyemata</taxon>
        <taxon>Brachyura</taxon>
        <taxon>Eubrachyura</taxon>
        <taxon>Portunoidea</taxon>
        <taxon>Portunidae</taxon>
        <taxon>Portuninae</taxon>
        <taxon>Scylla</taxon>
    </lineage>
</organism>
<dbReference type="GO" id="GO:0016042">
    <property type="term" value="P:lipid catabolic process"/>
    <property type="evidence" value="ECO:0007669"/>
    <property type="project" value="UniProtKB-UniRule"/>
</dbReference>
<keyword evidence="8" id="KW-0406">Ion transport</keyword>
<evidence type="ECO:0000256" key="7">
    <source>
        <dbReference type="ARBA" id="ARBA00022989"/>
    </source>
</evidence>
<dbReference type="PANTHER" id="PTHR24185">
    <property type="entry name" value="CALCIUM-INDEPENDENT PHOSPHOLIPASE A2-GAMMA"/>
    <property type="match status" value="1"/>
</dbReference>
<dbReference type="SUPFAM" id="SSF52151">
    <property type="entry name" value="FabD/lysophospholipase-like"/>
    <property type="match status" value="1"/>
</dbReference>
<evidence type="ECO:0000256" key="6">
    <source>
        <dbReference type="ARBA" id="ARBA00022963"/>
    </source>
</evidence>
<gene>
    <name evidence="18" type="ORF">O3P69_008107</name>
</gene>
<dbReference type="Gene3D" id="1.10.287.70">
    <property type="match status" value="1"/>
</dbReference>
<dbReference type="Pfam" id="PF01734">
    <property type="entry name" value="Patatin"/>
    <property type="match status" value="1"/>
</dbReference>
<evidence type="ECO:0000256" key="4">
    <source>
        <dbReference type="ARBA" id="ARBA00022692"/>
    </source>
</evidence>
<keyword evidence="10 16" id="KW-0472">Membrane</keyword>
<dbReference type="Pfam" id="PF10613">
    <property type="entry name" value="Lig_chan-Glu_bd"/>
    <property type="match status" value="1"/>
</dbReference>
<keyword evidence="7 16" id="KW-1133">Transmembrane helix</keyword>
<dbReference type="Gene3D" id="3.40.1090.10">
    <property type="entry name" value="Cytosolic phospholipase A2 catalytic domain"/>
    <property type="match status" value="1"/>
</dbReference>
<evidence type="ECO:0000256" key="13">
    <source>
        <dbReference type="ARBA" id="ARBA00023286"/>
    </source>
</evidence>
<dbReference type="Pfam" id="PF00060">
    <property type="entry name" value="Lig_chan"/>
    <property type="match status" value="1"/>
</dbReference>
<keyword evidence="4 16" id="KW-0812">Transmembrane</keyword>
<dbReference type="Gene3D" id="3.40.190.10">
    <property type="entry name" value="Periplasmic binding protein-like II"/>
    <property type="match status" value="1"/>
</dbReference>
<protein>
    <recommendedName>
        <fullName evidence="17">PNPLA domain-containing protein</fullName>
    </recommendedName>
</protein>
<keyword evidence="6 15" id="KW-0442">Lipid degradation</keyword>
<keyword evidence="11" id="KW-0675">Receptor</keyword>
<dbReference type="AlphaFoldDB" id="A0AAW0T3T9"/>
<dbReference type="CDD" id="cd07211">
    <property type="entry name" value="Pat_PNPLA8"/>
    <property type="match status" value="1"/>
</dbReference>
<dbReference type="Proteomes" id="UP001487740">
    <property type="component" value="Unassembled WGS sequence"/>
</dbReference>
<dbReference type="GO" id="GO:0016020">
    <property type="term" value="C:membrane"/>
    <property type="evidence" value="ECO:0007669"/>
    <property type="project" value="UniProtKB-SubCell"/>
</dbReference>
<dbReference type="InterPro" id="IPR045217">
    <property type="entry name" value="PNPLA8-like"/>
</dbReference>
<feature type="short sequence motif" description="GXGXXG" evidence="15">
    <location>
        <begin position="194"/>
        <end position="199"/>
    </location>
</feature>
<keyword evidence="14" id="KW-0407">Ion channel</keyword>
<name>A0AAW0T3T9_SCYPA</name>
<feature type="transmembrane region" description="Helical" evidence="16">
    <location>
        <begin position="634"/>
        <end position="654"/>
    </location>
</feature>
<dbReference type="InterPro" id="IPR019594">
    <property type="entry name" value="Glu/Gly-bd"/>
</dbReference>
<evidence type="ECO:0000256" key="2">
    <source>
        <dbReference type="ARBA" id="ARBA00008685"/>
    </source>
</evidence>
<feature type="domain" description="PNPLA" evidence="17">
    <location>
        <begin position="190"/>
        <end position="384"/>
    </location>
</feature>
<dbReference type="SMART" id="SM00918">
    <property type="entry name" value="Lig_chan-Glu_bd"/>
    <property type="match status" value="1"/>
</dbReference>
<evidence type="ECO:0000313" key="18">
    <source>
        <dbReference type="EMBL" id="KAK8380962.1"/>
    </source>
</evidence>
<comment type="similarity">
    <text evidence="2">Belongs to the glutamate-gated ion channel (TC 1.A.10.1) family.</text>
</comment>
<feature type="active site" description="Proton acceptor" evidence="15">
    <location>
        <position position="371"/>
    </location>
</feature>
<dbReference type="GO" id="GO:0019369">
    <property type="term" value="P:arachidonate metabolic process"/>
    <property type="evidence" value="ECO:0007669"/>
    <property type="project" value="TreeGrafter"/>
</dbReference>
<feature type="transmembrane region" description="Helical" evidence="16">
    <location>
        <begin position="701"/>
        <end position="721"/>
    </location>
</feature>
<keyword evidence="13" id="KW-1071">Ligand-gated ion channel</keyword>
<evidence type="ECO:0000256" key="8">
    <source>
        <dbReference type="ARBA" id="ARBA00023065"/>
    </source>
</evidence>
<proteinExistence type="inferred from homology"/>
<keyword evidence="19" id="KW-1185">Reference proteome</keyword>
<evidence type="ECO:0000256" key="14">
    <source>
        <dbReference type="ARBA" id="ARBA00023303"/>
    </source>
</evidence>
<comment type="subcellular location">
    <subcellularLocation>
        <location evidence="1">Membrane</location>
        <topology evidence="1">Multi-pass membrane protein</topology>
    </subcellularLocation>
</comment>
<dbReference type="GO" id="GO:0047499">
    <property type="term" value="F:calcium-independent phospholipase A2 activity"/>
    <property type="evidence" value="ECO:0007669"/>
    <property type="project" value="TreeGrafter"/>
</dbReference>
<evidence type="ECO:0000256" key="12">
    <source>
        <dbReference type="ARBA" id="ARBA00023180"/>
    </source>
</evidence>
<accession>A0AAW0T3T9</accession>
<feature type="short sequence motif" description="GXSXG" evidence="15">
    <location>
        <begin position="226"/>
        <end position="230"/>
    </location>
</feature>
<evidence type="ECO:0000256" key="9">
    <source>
        <dbReference type="ARBA" id="ARBA00023098"/>
    </source>
</evidence>
<evidence type="ECO:0000256" key="5">
    <source>
        <dbReference type="ARBA" id="ARBA00022801"/>
    </source>
</evidence>
<evidence type="ECO:0000313" key="19">
    <source>
        <dbReference type="Proteomes" id="UP001487740"/>
    </source>
</evidence>
<dbReference type="InterPro" id="IPR002641">
    <property type="entry name" value="PNPLA_dom"/>
</dbReference>
<feature type="transmembrane region" description="Helical" evidence="16">
    <location>
        <begin position="899"/>
        <end position="923"/>
    </location>
</feature>
<keyword evidence="9 15" id="KW-0443">Lipid metabolism</keyword>
<feature type="short sequence motif" description="DGA/G" evidence="15">
    <location>
        <begin position="371"/>
        <end position="373"/>
    </location>
</feature>
<evidence type="ECO:0000256" key="10">
    <source>
        <dbReference type="ARBA" id="ARBA00023136"/>
    </source>
</evidence>
<dbReference type="SUPFAM" id="SSF53850">
    <property type="entry name" value="Periplasmic binding protein-like II"/>
    <property type="match status" value="1"/>
</dbReference>
<comment type="caution">
    <text evidence="18">The sequence shown here is derived from an EMBL/GenBank/DDBJ whole genome shotgun (WGS) entry which is preliminary data.</text>
</comment>
<keyword evidence="5 15" id="KW-0378">Hydrolase</keyword>
<dbReference type="GO" id="GO:0015276">
    <property type="term" value="F:ligand-gated monoatomic ion channel activity"/>
    <property type="evidence" value="ECO:0007669"/>
    <property type="project" value="InterPro"/>
</dbReference>
<dbReference type="InterPro" id="IPR016035">
    <property type="entry name" value="Acyl_Trfase/lysoPLipase"/>
</dbReference>
<feature type="active site" description="Nucleophile" evidence="15">
    <location>
        <position position="228"/>
    </location>
</feature>
<dbReference type="PANTHER" id="PTHR24185:SF1">
    <property type="entry name" value="CALCIUM-INDEPENDENT PHOSPHOLIPASE A2-GAMMA"/>
    <property type="match status" value="1"/>
</dbReference>
<dbReference type="PROSITE" id="PS51635">
    <property type="entry name" value="PNPLA"/>
    <property type="match status" value="1"/>
</dbReference>
<evidence type="ECO:0000256" key="1">
    <source>
        <dbReference type="ARBA" id="ARBA00004141"/>
    </source>
</evidence>
<sequence length="932" mass="104151">MGCVKARMTIYAEKRLPRLLVVRVKDKEAWHQEAAVIAVSNTVDVGDEKISDLQKAMKTMNAYIPLYFSQVRLNFSKNEQQKPIEKNIPKWKTRKATITKPSIDARTRYLTKILGKQLTEGGCVKKLQDLCSHLKHHPQAKGVAVKSGGIRHILKILEQTSSANVECEAREALALLGYTQPVKAHGIRLLTIDGGGVRGLVALEVLKKLEEEAGQPIHELFDYICGVSTGAILTVLVGVHRMPLDECEKLYKNLSAQIFTQTTIRGATSLFMKNSYYDSDCWTQILKENMGETNIIETSRKSNTPKICLVATRANTNKIQPYLFRNYNLPYRVTSHYQGTSLPCLWEAVRASAAAPGYFSEFTIGDMILLDGGLLVNNPTAIALHETKQLWPDAELQCVLSVGTGRHEPIATTSEASIGWATRIRTILNSATDTEGVHTTMHDLLPGSMYFRFNPYLSDEIALDEIDEDRLAMMMEDTSLYLRKNELKIQEAVQALTQGKSPLDRAKDWYQYQRQWQPFSIVQNNAPPYQVTGSAKEVVDILAKQLGFCYRLVRASDTDWGIELPNGSWTGSLGMLNRWEADMSSSLYTVSQARSRAVAFSYPFTVDQFSFGYVRPVLRSDETGFIKPLSLSVWGLHLAALVVVFIATCMIHLCHSHIQDTREGDDEGKGSSPWWRRWWAGVTTSRELSGRWVYSAMLTQYGVRMVAGVWLLTAYIVTAVYRSNLVATLVLPKLQLPFDSLEELGRSHITTWVPMGSRVQQAIMTSPPDSPMGQLMEQLYVGPSIPEGVMGMYNGTWAYTTITRTLHYFLDAHFAQVGSCNLYIASSGFFGASSLSFAFPPGSPLKAEVDRIILRLHDFGLIEHLLQDQVRNSSECLKPVGSSLSRAERPLSVSDYFGVLYVFVAGVSLSMAVLAGEVMVALVRRRQFEHDG</sequence>
<evidence type="ECO:0000259" key="17">
    <source>
        <dbReference type="PROSITE" id="PS51635"/>
    </source>
</evidence>
<dbReference type="EMBL" id="JARAKH010000041">
    <property type="protein sequence ID" value="KAK8380962.1"/>
    <property type="molecule type" value="Genomic_DNA"/>
</dbReference>